<protein>
    <submittedName>
        <fullName evidence="1">AlNc14C430G11581 protein</fullName>
    </submittedName>
</protein>
<name>F0WZJ0_9STRA</name>
<reference evidence="1" key="2">
    <citation type="submission" date="2011-02" db="EMBL/GenBank/DDBJ databases">
        <authorList>
            <person name="MacLean D."/>
        </authorList>
    </citation>
    <scope>NUCLEOTIDE SEQUENCE</scope>
</reference>
<proteinExistence type="predicted"/>
<evidence type="ECO:0000313" key="1">
    <source>
        <dbReference type="EMBL" id="CCA26914.1"/>
    </source>
</evidence>
<gene>
    <name evidence="1" type="primary">AlNc14C430G11581</name>
    <name evidence="1" type="ORF">ALNC14_130580</name>
</gene>
<dbReference type="AlphaFoldDB" id="F0WZJ0"/>
<accession>F0WZJ0</accession>
<dbReference type="HOGENOM" id="CLU_1306799_0_0_1"/>
<reference evidence="1" key="1">
    <citation type="journal article" date="2011" name="PLoS Biol.">
        <title>Gene gain and loss during evolution of obligate parasitism in the white rust pathogen of Arabidopsis thaliana.</title>
        <authorList>
            <person name="Kemen E."/>
            <person name="Gardiner A."/>
            <person name="Schultz-Larsen T."/>
            <person name="Kemen A.C."/>
            <person name="Balmuth A.L."/>
            <person name="Robert-Seilaniantz A."/>
            <person name="Bailey K."/>
            <person name="Holub E."/>
            <person name="Studholme D.J."/>
            <person name="Maclean D."/>
            <person name="Jones J.D."/>
        </authorList>
    </citation>
    <scope>NUCLEOTIDE SEQUENCE</scope>
</reference>
<dbReference type="EMBL" id="FR824473">
    <property type="protein sequence ID" value="CCA26914.1"/>
    <property type="molecule type" value="Genomic_DNA"/>
</dbReference>
<organism evidence="1">
    <name type="scientific">Albugo laibachii Nc14</name>
    <dbReference type="NCBI Taxonomy" id="890382"/>
    <lineage>
        <taxon>Eukaryota</taxon>
        <taxon>Sar</taxon>
        <taxon>Stramenopiles</taxon>
        <taxon>Oomycota</taxon>
        <taxon>Peronosporomycetes</taxon>
        <taxon>Albuginales</taxon>
        <taxon>Albuginaceae</taxon>
        <taxon>Albugo</taxon>
    </lineage>
</organism>
<sequence>MTSTATLHVICAHLTERSSHPCEFLLPFLNFGYRDDRCDLFPQSWKRRISLICSTYSKTIHHVLNHTSKVVPPETKTKCLARGHHTALSFQWPIRLVQTSFSNTLVEGNYPAERIHFVLISSYKGCGSSKSARLSSAFERQTRYHERIGDCPKCLLPDEQFVQCRSLSFTDFLIATEKVAICHTTTRVNRAPKFTGNIDTFSDYINSDCAK</sequence>